<evidence type="ECO:0000313" key="2">
    <source>
        <dbReference type="Proteomes" id="UP000197058"/>
    </source>
</evidence>
<dbReference type="KEGG" id="sscu:CEP64_13470"/>
<gene>
    <name evidence="1" type="ORF">CEP64_13470</name>
</gene>
<name>A0AAI8DKX3_MAMSC</name>
<dbReference type="EMBL" id="CP022046">
    <property type="protein sequence ID" value="ASE35548.1"/>
    <property type="molecule type" value="Genomic_DNA"/>
</dbReference>
<accession>A0AAI8DKX3</accession>
<evidence type="ECO:0000313" key="1">
    <source>
        <dbReference type="EMBL" id="ASE35548.1"/>
    </source>
</evidence>
<dbReference type="Proteomes" id="UP000197058">
    <property type="component" value="Chromosome"/>
</dbReference>
<proteinExistence type="predicted"/>
<reference evidence="2" key="1">
    <citation type="submission" date="2017-06" db="EMBL/GenBank/DDBJ databases">
        <title>FDA dAtabase for Regulatory Grade micrObial Sequences (FDA-ARGOS): Supporting development and validation of Infectious Disease Dx tests.</title>
        <authorList>
            <person name="Goldberg B."/>
            <person name="Campos J."/>
            <person name="Tallon L."/>
            <person name="Sadzewicz L."/>
            <person name="Sengamalay N."/>
            <person name="Ott S."/>
            <person name="Godinez A."/>
            <person name="Nagaraj S."/>
            <person name="Vavikolanu K."/>
            <person name="Nadendla S."/>
            <person name="George J."/>
            <person name="Geyer C."/>
            <person name="Sichtig H."/>
        </authorList>
    </citation>
    <scope>NUCLEOTIDE SEQUENCE [LARGE SCALE GENOMIC DNA]</scope>
    <source>
        <strain evidence="2">FDAARGOS_285</strain>
    </source>
</reference>
<organism evidence="1 2">
    <name type="scientific">Mammaliicoccus sciuri</name>
    <name type="common">Staphylococcus sciuri</name>
    <dbReference type="NCBI Taxonomy" id="1296"/>
    <lineage>
        <taxon>Bacteria</taxon>
        <taxon>Bacillati</taxon>
        <taxon>Bacillota</taxon>
        <taxon>Bacilli</taxon>
        <taxon>Bacillales</taxon>
        <taxon>Staphylococcaceae</taxon>
        <taxon>Mammaliicoccus</taxon>
    </lineage>
</organism>
<sequence length="67" mass="7961">MICLIVLAYCTKSLNTNKVDNDRILKKQGHQEMALLFVVFRMEKSIEYWGCMRVSHDFDYLLALFRT</sequence>
<protein>
    <submittedName>
        <fullName evidence="1">Uncharacterized protein</fullName>
    </submittedName>
</protein>
<dbReference type="AlphaFoldDB" id="A0AAI8DKX3"/>